<dbReference type="EMBL" id="BMYJ01000009">
    <property type="protein sequence ID" value="GHC62686.1"/>
    <property type="molecule type" value="Genomic_DNA"/>
</dbReference>
<evidence type="ECO:0000256" key="3">
    <source>
        <dbReference type="ARBA" id="ARBA00023125"/>
    </source>
</evidence>
<dbReference type="Gene3D" id="3.40.190.290">
    <property type="match status" value="1"/>
</dbReference>
<comment type="similarity">
    <text evidence="1">Belongs to the LysR transcriptional regulatory family.</text>
</comment>
<sequence>MENLAALRSLVAAVQEGSLSAAARRLHITQPAVSQQIAALEQAHGVELVIRGRNGITPTEAGRLAVSHATEVLARLAQMGDELAALQSSANGRLGVACALLMAQTMMVPVLADLRRSHPGLKIDLKANDLIQDMAEIGADLAIRAGPVGPEAGTVRKLAEIEQLLIASPSYLERVGRPKDIMDLGRLDYIQYKDDPEERTILMADGRHAPVTVAFAAQMPNLILHAVQNHLGFAKAPRFFVHELLARGEVVEVLPGQGPAPKPVYMVRAPGTQGASRRVAVFTERFCAQLARTPGFIMAQDLRATTAA</sequence>
<reference evidence="6" key="1">
    <citation type="journal article" date="2014" name="Int. J. Syst. Evol. Microbiol.">
        <title>Complete genome sequence of Corynebacterium casei LMG S-19264T (=DSM 44701T), isolated from a smear-ripened cheese.</title>
        <authorList>
            <consortium name="US DOE Joint Genome Institute (JGI-PGF)"/>
            <person name="Walter F."/>
            <person name="Albersmeier A."/>
            <person name="Kalinowski J."/>
            <person name="Ruckert C."/>
        </authorList>
    </citation>
    <scope>NUCLEOTIDE SEQUENCE</scope>
    <source>
        <strain evidence="6">KCTC 23310</strain>
    </source>
</reference>
<dbReference type="Pfam" id="PF00126">
    <property type="entry name" value="HTH_1"/>
    <property type="match status" value="1"/>
</dbReference>
<dbReference type="PRINTS" id="PR00039">
    <property type="entry name" value="HTHLYSR"/>
</dbReference>
<dbReference type="SUPFAM" id="SSF46785">
    <property type="entry name" value="Winged helix' DNA-binding domain"/>
    <property type="match status" value="1"/>
</dbReference>
<dbReference type="InterPro" id="IPR000847">
    <property type="entry name" value="LysR_HTH_N"/>
</dbReference>
<dbReference type="Gene3D" id="1.10.10.10">
    <property type="entry name" value="Winged helix-like DNA-binding domain superfamily/Winged helix DNA-binding domain"/>
    <property type="match status" value="1"/>
</dbReference>
<dbReference type="PANTHER" id="PTHR30537:SF3">
    <property type="entry name" value="TRANSCRIPTIONAL REGULATORY PROTEIN"/>
    <property type="match status" value="1"/>
</dbReference>
<gene>
    <name evidence="6" type="primary">gstR</name>
    <name evidence="6" type="ORF">GCM10007315_28530</name>
</gene>
<dbReference type="PANTHER" id="PTHR30537">
    <property type="entry name" value="HTH-TYPE TRANSCRIPTIONAL REGULATOR"/>
    <property type="match status" value="1"/>
</dbReference>
<dbReference type="InterPro" id="IPR036388">
    <property type="entry name" value="WH-like_DNA-bd_sf"/>
</dbReference>
<dbReference type="PROSITE" id="PS50931">
    <property type="entry name" value="HTH_LYSR"/>
    <property type="match status" value="1"/>
</dbReference>
<keyword evidence="2" id="KW-0805">Transcription regulation</keyword>
<name>A0A918TV19_9RHOB</name>
<dbReference type="SUPFAM" id="SSF53850">
    <property type="entry name" value="Periplasmic binding protein-like II"/>
    <property type="match status" value="1"/>
</dbReference>
<dbReference type="GO" id="GO:0003700">
    <property type="term" value="F:DNA-binding transcription factor activity"/>
    <property type="evidence" value="ECO:0007669"/>
    <property type="project" value="InterPro"/>
</dbReference>
<comment type="caution">
    <text evidence="6">The sequence shown here is derived from an EMBL/GenBank/DDBJ whole genome shotgun (WGS) entry which is preliminary data.</text>
</comment>
<organism evidence="6 7">
    <name type="scientific">Neogemmobacter tilapiae</name>
    <dbReference type="NCBI Taxonomy" id="875041"/>
    <lineage>
        <taxon>Bacteria</taxon>
        <taxon>Pseudomonadati</taxon>
        <taxon>Pseudomonadota</taxon>
        <taxon>Alphaproteobacteria</taxon>
        <taxon>Rhodobacterales</taxon>
        <taxon>Paracoccaceae</taxon>
        <taxon>Neogemmobacter</taxon>
    </lineage>
</organism>
<evidence type="ECO:0000256" key="2">
    <source>
        <dbReference type="ARBA" id="ARBA00023015"/>
    </source>
</evidence>
<evidence type="ECO:0000256" key="4">
    <source>
        <dbReference type="ARBA" id="ARBA00023163"/>
    </source>
</evidence>
<dbReference type="InterPro" id="IPR036390">
    <property type="entry name" value="WH_DNA-bd_sf"/>
</dbReference>
<keyword evidence="7" id="KW-1185">Reference proteome</keyword>
<dbReference type="GO" id="GO:0043565">
    <property type="term" value="F:sequence-specific DNA binding"/>
    <property type="evidence" value="ECO:0007669"/>
    <property type="project" value="TreeGrafter"/>
</dbReference>
<keyword evidence="3" id="KW-0238">DNA-binding</keyword>
<evidence type="ECO:0000259" key="5">
    <source>
        <dbReference type="PROSITE" id="PS50931"/>
    </source>
</evidence>
<dbReference type="Proteomes" id="UP000638981">
    <property type="component" value="Unassembled WGS sequence"/>
</dbReference>
<dbReference type="InterPro" id="IPR058163">
    <property type="entry name" value="LysR-type_TF_proteobact-type"/>
</dbReference>
<accession>A0A918TV19</accession>
<dbReference type="Pfam" id="PF03466">
    <property type="entry name" value="LysR_substrate"/>
    <property type="match status" value="1"/>
</dbReference>
<evidence type="ECO:0000313" key="7">
    <source>
        <dbReference type="Proteomes" id="UP000638981"/>
    </source>
</evidence>
<dbReference type="AlphaFoldDB" id="A0A918TV19"/>
<dbReference type="GO" id="GO:0006351">
    <property type="term" value="P:DNA-templated transcription"/>
    <property type="evidence" value="ECO:0007669"/>
    <property type="project" value="TreeGrafter"/>
</dbReference>
<evidence type="ECO:0000256" key="1">
    <source>
        <dbReference type="ARBA" id="ARBA00009437"/>
    </source>
</evidence>
<dbReference type="FunFam" id="1.10.10.10:FF:000001">
    <property type="entry name" value="LysR family transcriptional regulator"/>
    <property type="match status" value="1"/>
</dbReference>
<evidence type="ECO:0000313" key="6">
    <source>
        <dbReference type="EMBL" id="GHC62686.1"/>
    </source>
</evidence>
<dbReference type="RefSeq" id="WP_189412361.1">
    <property type="nucleotide sequence ID" value="NZ_BMYJ01000009.1"/>
</dbReference>
<reference evidence="6" key="2">
    <citation type="submission" date="2020-09" db="EMBL/GenBank/DDBJ databases">
        <authorList>
            <person name="Sun Q."/>
            <person name="Kim S."/>
        </authorList>
    </citation>
    <scope>NUCLEOTIDE SEQUENCE</scope>
    <source>
        <strain evidence="6">KCTC 23310</strain>
    </source>
</reference>
<protein>
    <submittedName>
        <fullName evidence="6">Transcriptional regulator</fullName>
    </submittedName>
</protein>
<feature type="domain" description="HTH lysR-type" evidence="5">
    <location>
        <begin position="1"/>
        <end position="59"/>
    </location>
</feature>
<dbReference type="InterPro" id="IPR005119">
    <property type="entry name" value="LysR_subst-bd"/>
</dbReference>
<keyword evidence="4" id="KW-0804">Transcription</keyword>
<proteinExistence type="inferred from homology"/>